<dbReference type="Pfam" id="PF03948">
    <property type="entry name" value="Ribosomal_L9_C"/>
    <property type="match status" value="1"/>
</dbReference>
<dbReference type="InterPro" id="IPR009027">
    <property type="entry name" value="Ribosomal_bL9/RNase_H1_N"/>
</dbReference>
<dbReference type="HAMAP" id="MF_00503">
    <property type="entry name" value="Ribosomal_bL9"/>
    <property type="match status" value="1"/>
</dbReference>
<comment type="function">
    <text evidence="7">Binds to the 23S rRNA.</text>
</comment>
<evidence type="ECO:0000313" key="10">
    <source>
        <dbReference type="EMBL" id="QOL20134.1"/>
    </source>
</evidence>
<evidence type="ECO:0000256" key="1">
    <source>
        <dbReference type="ARBA" id="ARBA00010605"/>
    </source>
</evidence>
<name>A0A7L9RU69_9PROT</name>
<feature type="domain" description="Ribosomal protein L9" evidence="9">
    <location>
        <begin position="13"/>
        <end position="40"/>
    </location>
</feature>
<keyword evidence="3 7" id="KW-0694">RNA-binding</keyword>
<evidence type="ECO:0000256" key="3">
    <source>
        <dbReference type="ARBA" id="ARBA00022884"/>
    </source>
</evidence>
<keyword evidence="5 7" id="KW-0687">Ribonucleoprotein</keyword>
<dbReference type="PROSITE" id="PS00651">
    <property type="entry name" value="RIBOSOMAL_L9"/>
    <property type="match status" value="1"/>
</dbReference>
<sequence length="184" mass="19732">MEIILTERVHKLGNIGDIVTVKTGFARNFLLPQGKALRATAEAKKKFEADRARIEADHGAKKVEAEKVAAKLEGKVVIVVRQAGDSGQLYGSVTTRDVAAGLVKDEFAVVRQQITIPKVIKELGLHPATVQLHSDVVVNVRINVALSVEEAHAQLQTANKIAGKSYGSEKAVESADAETSEETA</sequence>
<protein>
    <recommendedName>
        <fullName evidence="6 7">Large ribosomal subunit protein bL9</fullName>
    </recommendedName>
</protein>
<dbReference type="GO" id="GO:0006412">
    <property type="term" value="P:translation"/>
    <property type="evidence" value="ECO:0007669"/>
    <property type="project" value="UniProtKB-UniRule"/>
</dbReference>
<dbReference type="Gene3D" id="3.40.5.10">
    <property type="entry name" value="Ribosomal protein L9, N-terminal domain"/>
    <property type="match status" value="1"/>
</dbReference>
<dbReference type="InterPro" id="IPR020069">
    <property type="entry name" value="Ribosomal_bL9_C"/>
</dbReference>
<dbReference type="EMBL" id="CP054719">
    <property type="protein sequence ID" value="QOL20134.1"/>
    <property type="molecule type" value="Genomic_DNA"/>
</dbReference>
<dbReference type="InterPro" id="IPR036935">
    <property type="entry name" value="Ribosomal_bL9_N_sf"/>
</dbReference>
<feature type="region of interest" description="Disordered" evidence="8">
    <location>
        <begin position="165"/>
        <end position="184"/>
    </location>
</feature>
<dbReference type="InterPro" id="IPR020070">
    <property type="entry name" value="Ribosomal_bL9_N"/>
</dbReference>
<dbReference type="KEGG" id="pbal:CPBP_00915"/>
<dbReference type="GO" id="GO:0019843">
    <property type="term" value="F:rRNA binding"/>
    <property type="evidence" value="ECO:0007669"/>
    <property type="project" value="UniProtKB-UniRule"/>
</dbReference>
<evidence type="ECO:0000256" key="4">
    <source>
        <dbReference type="ARBA" id="ARBA00022980"/>
    </source>
</evidence>
<evidence type="ECO:0000256" key="6">
    <source>
        <dbReference type="ARBA" id="ARBA00035292"/>
    </source>
</evidence>
<dbReference type="GO" id="GO:0003735">
    <property type="term" value="F:structural constituent of ribosome"/>
    <property type="evidence" value="ECO:0007669"/>
    <property type="project" value="InterPro"/>
</dbReference>
<evidence type="ECO:0000256" key="7">
    <source>
        <dbReference type="HAMAP-Rule" id="MF_00503"/>
    </source>
</evidence>
<gene>
    <name evidence="7 10" type="primary">rplI</name>
    <name evidence="10" type="ORF">CPBP_00915</name>
</gene>
<dbReference type="RefSeq" id="WP_350331689.1">
    <property type="nucleotide sequence ID" value="NZ_CP054719.1"/>
</dbReference>
<dbReference type="Proteomes" id="UP000594001">
    <property type="component" value="Chromosome"/>
</dbReference>
<organism evidence="10 11">
    <name type="scientific">Candidatus Bodocaedibacter vickermanii</name>
    <dbReference type="NCBI Taxonomy" id="2741701"/>
    <lineage>
        <taxon>Bacteria</taxon>
        <taxon>Pseudomonadati</taxon>
        <taxon>Pseudomonadota</taxon>
        <taxon>Alphaproteobacteria</taxon>
        <taxon>Holosporales</taxon>
        <taxon>Candidatus Paracaedibacteraceae</taxon>
        <taxon>Candidatus Bodocaedibacter</taxon>
    </lineage>
</organism>
<evidence type="ECO:0000256" key="5">
    <source>
        <dbReference type="ARBA" id="ARBA00023274"/>
    </source>
</evidence>
<dbReference type="SUPFAM" id="SSF55653">
    <property type="entry name" value="Ribosomal protein L9 C-domain"/>
    <property type="match status" value="1"/>
</dbReference>
<reference evidence="10 11" key="1">
    <citation type="submission" date="2020-06" db="EMBL/GenBank/DDBJ databases">
        <title>The endosymbiont of the kinetoplastid Bodo saltans is a Paracaedibacter-like alpha-proteobacterium possessing a putative toxin-antitoxin system.</title>
        <authorList>
            <person name="Midha S."/>
            <person name="Rigden D.J."/>
            <person name="Siozios S."/>
            <person name="Hurst G.D.D."/>
            <person name="Jackson A.P."/>
        </authorList>
    </citation>
    <scope>NUCLEOTIDE SEQUENCE [LARGE SCALE GENOMIC DNA]</scope>
    <source>
        <strain evidence="10">Lake Konstanz</strain>
    </source>
</reference>
<evidence type="ECO:0000256" key="2">
    <source>
        <dbReference type="ARBA" id="ARBA00022730"/>
    </source>
</evidence>
<accession>A0A7L9RU69</accession>
<dbReference type="SUPFAM" id="SSF55658">
    <property type="entry name" value="L9 N-domain-like"/>
    <property type="match status" value="1"/>
</dbReference>
<comment type="similarity">
    <text evidence="1 7">Belongs to the bacterial ribosomal protein bL9 family.</text>
</comment>
<dbReference type="InterPro" id="IPR020594">
    <property type="entry name" value="Ribosomal_bL9_bac/chp"/>
</dbReference>
<dbReference type="GO" id="GO:1990904">
    <property type="term" value="C:ribonucleoprotein complex"/>
    <property type="evidence" value="ECO:0007669"/>
    <property type="project" value="UniProtKB-KW"/>
</dbReference>
<evidence type="ECO:0000313" key="11">
    <source>
        <dbReference type="Proteomes" id="UP000594001"/>
    </source>
</evidence>
<keyword evidence="2 7" id="KW-0699">rRNA-binding</keyword>
<dbReference type="InterPro" id="IPR000244">
    <property type="entry name" value="Ribosomal_bL9"/>
</dbReference>
<dbReference type="Pfam" id="PF01281">
    <property type="entry name" value="Ribosomal_L9_N"/>
    <property type="match status" value="1"/>
</dbReference>
<evidence type="ECO:0000256" key="8">
    <source>
        <dbReference type="SAM" id="MobiDB-lite"/>
    </source>
</evidence>
<dbReference type="AlphaFoldDB" id="A0A7L9RU69"/>
<dbReference type="NCBIfam" id="TIGR00158">
    <property type="entry name" value="L9"/>
    <property type="match status" value="1"/>
</dbReference>
<dbReference type="GO" id="GO:0005840">
    <property type="term" value="C:ribosome"/>
    <property type="evidence" value="ECO:0007669"/>
    <property type="project" value="UniProtKB-KW"/>
</dbReference>
<proteinExistence type="inferred from homology"/>
<evidence type="ECO:0000259" key="9">
    <source>
        <dbReference type="PROSITE" id="PS00651"/>
    </source>
</evidence>
<keyword evidence="11" id="KW-1185">Reference proteome</keyword>
<keyword evidence="4 7" id="KW-0689">Ribosomal protein</keyword>
<dbReference type="Gene3D" id="3.10.430.100">
    <property type="entry name" value="Ribosomal protein L9, C-terminal domain"/>
    <property type="match status" value="1"/>
</dbReference>
<dbReference type="PANTHER" id="PTHR21368">
    <property type="entry name" value="50S RIBOSOMAL PROTEIN L9"/>
    <property type="match status" value="1"/>
</dbReference>
<feature type="compositionally biased region" description="Acidic residues" evidence="8">
    <location>
        <begin position="175"/>
        <end position="184"/>
    </location>
</feature>
<dbReference type="InterPro" id="IPR036791">
    <property type="entry name" value="Ribosomal_bL9_C_sf"/>
</dbReference>